<dbReference type="FunFam" id="3.40.50.2000:FF:000037">
    <property type="entry name" value="Glycosyltransferase"/>
    <property type="match status" value="1"/>
</dbReference>
<dbReference type="PANTHER" id="PTHR48044:SF82">
    <property type="entry name" value="GLYCOSYLTRANSFERASE"/>
    <property type="match status" value="1"/>
</dbReference>
<dbReference type="Gene3D" id="3.40.50.2000">
    <property type="entry name" value="Glycogen Phosphorylase B"/>
    <property type="match status" value="1"/>
</dbReference>
<protein>
    <recommendedName>
        <fullName evidence="5">UDP-glycosyltransferases domain-containing protein</fullName>
    </recommendedName>
</protein>
<dbReference type="AlphaFoldDB" id="S8DVS8"/>
<dbReference type="EMBL" id="AUSU01005087">
    <property type="protein sequence ID" value="EPS64022.1"/>
    <property type="molecule type" value="Genomic_DNA"/>
</dbReference>
<keyword evidence="2" id="KW-0808">Transferase</keyword>
<feature type="non-terminal residue" evidence="3">
    <location>
        <position position="250"/>
    </location>
</feature>
<comment type="similarity">
    <text evidence="1">Belongs to the UDP-glycosyltransferase family.</text>
</comment>
<dbReference type="GO" id="GO:1901135">
    <property type="term" value="P:carbohydrate derivative metabolic process"/>
    <property type="evidence" value="ECO:0007669"/>
    <property type="project" value="UniProtKB-ARBA"/>
</dbReference>
<dbReference type="Pfam" id="PF00201">
    <property type="entry name" value="UDPGT"/>
    <property type="match status" value="1"/>
</dbReference>
<dbReference type="GO" id="GO:0008194">
    <property type="term" value="F:UDP-glycosyltransferase activity"/>
    <property type="evidence" value="ECO:0007669"/>
    <property type="project" value="InterPro"/>
</dbReference>
<dbReference type="InterPro" id="IPR002213">
    <property type="entry name" value="UDP_glucos_trans"/>
</dbReference>
<dbReference type="PANTHER" id="PTHR48044">
    <property type="entry name" value="GLYCOSYLTRANSFERASE"/>
    <property type="match status" value="1"/>
</dbReference>
<sequence length="250" mass="27289">YTRGPGEDYPFPAIKLADDDKFDPRAIHGKSFSGVENEFFGGVFKFSTGVVILKSYGDIEAKHIQYLSELCGRKVLPAGPLVSESDYDNQSSEIVDWLDGKTPGSTVYVSFGSEYSISGEETRQLAKGLELSGVNFLWLYRSQSETSIEELLPEGFSERTGERGMVATKWAPQTVLMTHPSIAAFVSHCGWGTLTECLYFGIPIIAMRLKLTDWPVNAALMVESGAGVTMDRKGGIYTAEEIAKSISGAV</sequence>
<proteinExistence type="inferred from homology"/>
<organism evidence="3 4">
    <name type="scientific">Genlisea aurea</name>
    <dbReference type="NCBI Taxonomy" id="192259"/>
    <lineage>
        <taxon>Eukaryota</taxon>
        <taxon>Viridiplantae</taxon>
        <taxon>Streptophyta</taxon>
        <taxon>Embryophyta</taxon>
        <taxon>Tracheophyta</taxon>
        <taxon>Spermatophyta</taxon>
        <taxon>Magnoliopsida</taxon>
        <taxon>eudicotyledons</taxon>
        <taxon>Gunneridae</taxon>
        <taxon>Pentapetalae</taxon>
        <taxon>asterids</taxon>
        <taxon>lamiids</taxon>
        <taxon>Lamiales</taxon>
        <taxon>Lentibulariaceae</taxon>
        <taxon>Genlisea</taxon>
    </lineage>
</organism>
<name>S8DVS8_9LAMI</name>
<reference evidence="3 4" key="1">
    <citation type="journal article" date="2013" name="BMC Genomics">
        <title>The miniature genome of a carnivorous plant Genlisea aurea contains a low number of genes and short non-coding sequences.</title>
        <authorList>
            <person name="Leushkin E.V."/>
            <person name="Sutormin R.A."/>
            <person name="Nabieva E.R."/>
            <person name="Penin A.A."/>
            <person name="Kondrashov A.S."/>
            <person name="Logacheva M.D."/>
        </authorList>
    </citation>
    <scope>NUCLEOTIDE SEQUENCE [LARGE SCALE GENOMIC DNA]</scope>
</reference>
<accession>S8DVS8</accession>
<comment type="caution">
    <text evidence="3">The sequence shown here is derived from an EMBL/GenBank/DDBJ whole genome shotgun (WGS) entry which is preliminary data.</text>
</comment>
<dbReference type="OrthoDB" id="5835829at2759"/>
<evidence type="ECO:0008006" key="5">
    <source>
        <dbReference type="Google" id="ProtNLM"/>
    </source>
</evidence>
<dbReference type="Proteomes" id="UP000015453">
    <property type="component" value="Unassembled WGS sequence"/>
</dbReference>
<dbReference type="CDD" id="cd03784">
    <property type="entry name" value="GT1_Gtf-like"/>
    <property type="match status" value="1"/>
</dbReference>
<keyword evidence="4" id="KW-1185">Reference proteome</keyword>
<evidence type="ECO:0000313" key="4">
    <source>
        <dbReference type="Proteomes" id="UP000015453"/>
    </source>
</evidence>
<evidence type="ECO:0000313" key="3">
    <source>
        <dbReference type="EMBL" id="EPS64022.1"/>
    </source>
</evidence>
<evidence type="ECO:0000256" key="2">
    <source>
        <dbReference type="ARBA" id="ARBA00022679"/>
    </source>
</evidence>
<dbReference type="SUPFAM" id="SSF53756">
    <property type="entry name" value="UDP-Glycosyltransferase/glycogen phosphorylase"/>
    <property type="match status" value="1"/>
</dbReference>
<evidence type="ECO:0000256" key="1">
    <source>
        <dbReference type="ARBA" id="ARBA00009995"/>
    </source>
</evidence>
<feature type="non-terminal residue" evidence="3">
    <location>
        <position position="1"/>
    </location>
</feature>
<gene>
    <name evidence="3" type="ORF">M569_10759</name>
</gene>